<feature type="compositionally biased region" description="Basic and acidic residues" evidence="1">
    <location>
        <begin position="20"/>
        <end position="42"/>
    </location>
</feature>
<feature type="region of interest" description="Disordered" evidence="1">
    <location>
        <begin position="306"/>
        <end position="357"/>
    </location>
</feature>
<feature type="region of interest" description="Disordered" evidence="1">
    <location>
        <begin position="1"/>
        <end position="142"/>
    </location>
</feature>
<dbReference type="PANTHER" id="PTHR33223:SF9">
    <property type="entry name" value="RETROTRANSPOSON GAG DOMAIN-CONTAINING PROTEIN"/>
    <property type="match status" value="1"/>
</dbReference>
<dbReference type="Proteomes" id="UP000032141">
    <property type="component" value="Chromosome C8"/>
</dbReference>
<sequence length="458" mass="51210">MKPILLGKNIPVSFPPASRQDPDPRVPDKGMLQEKLDEHSKQLEQSAEKLSQLQTENTVLRDQNQALNATSNKKRRFNTRIWPMGNLNTPNSGEGTTDTPPTSGVAGATREGTENPQIHDLEESDSEPEPGKEAPERATATESSIIAYLEQIFSKRFDAMQSMVERLPGVAPPIRRSNPDSYADTPVQIPTPIPPSRRKSPQLRCLESSTSPASRCMTESREATMCKGFGSTLIGPALQWPERQICGAIRKQQEPGEDFRCIPTTISAFKRGLLSDGGLYKELTMYPCKTMEDVLSRAWAQVKWEEDVASPTKAQPKQNQRSDREERSSQKGSKDSASRNRGRFQYRPQEKEEGMSVSTWPDISHLSVSTPELVNALRHMGQQVKWPPKMKAPDSSRIPELWCDFYRDHGHKTEDCIALSIEVNELLQKGHLREFLSEKAKAHLSKETAGKPKGATPT</sequence>
<dbReference type="PANTHER" id="PTHR33223">
    <property type="entry name" value="CCHC-TYPE DOMAIN-CONTAINING PROTEIN"/>
    <property type="match status" value="1"/>
</dbReference>
<name>A0A0D3DLK5_BRAOL</name>
<dbReference type="Gramene" id="Bo8g034400.1">
    <property type="protein sequence ID" value="Bo8g034400.1"/>
    <property type="gene ID" value="Bo8g034400"/>
</dbReference>
<dbReference type="HOGENOM" id="CLU_023327_1_0_1"/>
<feature type="compositionally biased region" description="Polar residues" evidence="1">
    <location>
        <begin position="86"/>
        <end position="102"/>
    </location>
</feature>
<reference evidence="2 3" key="1">
    <citation type="journal article" date="2014" name="Genome Biol.">
        <title>Transcriptome and methylome profiling reveals relics of genome dominance in the mesopolyploid Brassica oleracea.</title>
        <authorList>
            <person name="Parkin I.A."/>
            <person name="Koh C."/>
            <person name="Tang H."/>
            <person name="Robinson S.J."/>
            <person name="Kagale S."/>
            <person name="Clarke W.E."/>
            <person name="Town C.D."/>
            <person name="Nixon J."/>
            <person name="Krishnakumar V."/>
            <person name="Bidwell S.L."/>
            <person name="Denoeud F."/>
            <person name="Belcram H."/>
            <person name="Links M.G."/>
            <person name="Just J."/>
            <person name="Clarke C."/>
            <person name="Bender T."/>
            <person name="Huebert T."/>
            <person name="Mason A.S."/>
            <person name="Pires J.C."/>
            <person name="Barker G."/>
            <person name="Moore J."/>
            <person name="Walley P.G."/>
            <person name="Manoli S."/>
            <person name="Batley J."/>
            <person name="Edwards D."/>
            <person name="Nelson M.N."/>
            <person name="Wang X."/>
            <person name="Paterson A.H."/>
            <person name="King G."/>
            <person name="Bancroft I."/>
            <person name="Chalhoub B."/>
            <person name="Sharpe A.G."/>
        </authorList>
    </citation>
    <scope>NUCLEOTIDE SEQUENCE</scope>
    <source>
        <strain evidence="2 3">cv. TO1000</strain>
    </source>
</reference>
<evidence type="ECO:0000256" key="1">
    <source>
        <dbReference type="SAM" id="MobiDB-lite"/>
    </source>
</evidence>
<protein>
    <submittedName>
        <fullName evidence="2">Uncharacterized protein</fullName>
    </submittedName>
</protein>
<dbReference type="EnsemblPlants" id="Bo8g034400.1">
    <property type="protein sequence ID" value="Bo8g034400.1"/>
    <property type="gene ID" value="Bo8g034400"/>
</dbReference>
<organism evidence="2 3">
    <name type="scientific">Brassica oleracea var. oleracea</name>
    <dbReference type="NCBI Taxonomy" id="109376"/>
    <lineage>
        <taxon>Eukaryota</taxon>
        <taxon>Viridiplantae</taxon>
        <taxon>Streptophyta</taxon>
        <taxon>Embryophyta</taxon>
        <taxon>Tracheophyta</taxon>
        <taxon>Spermatophyta</taxon>
        <taxon>Magnoliopsida</taxon>
        <taxon>eudicotyledons</taxon>
        <taxon>Gunneridae</taxon>
        <taxon>Pentapetalae</taxon>
        <taxon>rosids</taxon>
        <taxon>malvids</taxon>
        <taxon>Brassicales</taxon>
        <taxon>Brassicaceae</taxon>
        <taxon>Brassiceae</taxon>
        <taxon>Brassica</taxon>
    </lineage>
</organism>
<dbReference type="AlphaFoldDB" id="A0A0D3DLK5"/>
<evidence type="ECO:0000313" key="2">
    <source>
        <dbReference type="EnsemblPlants" id="Bo8g034400.1"/>
    </source>
</evidence>
<feature type="compositionally biased region" description="Basic and acidic residues" evidence="1">
    <location>
        <begin position="320"/>
        <end position="338"/>
    </location>
</feature>
<accession>A0A0D3DLK5</accession>
<feature type="compositionally biased region" description="Polar residues" evidence="1">
    <location>
        <begin position="43"/>
        <end position="71"/>
    </location>
</feature>
<feature type="region of interest" description="Disordered" evidence="1">
    <location>
        <begin position="170"/>
        <end position="202"/>
    </location>
</feature>
<proteinExistence type="predicted"/>
<keyword evidence="3" id="KW-1185">Reference proteome</keyword>
<dbReference type="OMA" id="CMTESRE"/>
<reference evidence="2" key="2">
    <citation type="submission" date="2015-03" db="UniProtKB">
        <authorList>
            <consortium name="EnsemblPlants"/>
        </authorList>
    </citation>
    <scope>IDENTIFICATION</scope>
</reference>
<feature type="compositionally biased region" description="Basic and acidic residues" evidence="1">
    <location>
        <begin position="111"/>
        <end position="121"/>
    </location>
</feature>
<evidence type="ECO:0000313" key="3">
    <source>
        <dbReference type="Proteomes" id="UP000032141"/>
    </source>
</evidence>